<organism evidence="1 2">
    <name type="scientific">Schistosoma margrebowiei</name>
    <dbReference type="NCBI Taxonomy" id="48269"/>
    <lineage>
        <taxon>Eukaryota</taxon>
        <taxon>Metazoa</taxon>
        <taxon>Spiralia</taxon>
        <taxon>Lophotrochozoa</taxon>
        <taxon>Platyhelminthes</taxon>
        <taxon>Trematoda</taxon>
        <taxon>Digenea</taxon>
        <taxon>Strigeidida</taxon>
        <taxon>Schistosomatoidea</taxon>
        <taxon>Schistosomatidae</taxon>
        <taxon>Schistosoma</taxon>
    </lineage>
</organism>
<evidence type="ECO:0000313" key="1">
    <source>
        <dbReference type="EMBL" id="VDO54131.1"/>
    </source>
</evidence>
<protein>
    <submittedName>
        <fullName evidence="1">Uncharacterized protein</fullName>
    </submittedName>
</protein>
<sequence>MKTSTSEGKYRIQWTAYMQLDNFNHPNDLPILSQQHEQMQVNTTGVAAASILAGLNIHKGKSNILKY</sequence>
<dbReference type="Proteomes" id="UP000277204">
    <property type="component" value="Unassembled WGS sequence"/>
</dbReference>
<accession>A0A183LEE9</accession>
<proteinExistence type="predicted"/>
<evidence type="ECO:0000313" key="2">
    <source>
        <dbReference type="Proteomes" id="UP000277204"/>
    </source>
</evidence>
<gene>
    <name evidence="1" type="ORF">SMRZ_LOCUS2174</name>
</gene>
<dbReference type="EMBL" id="UZAI01000541">
    <property type="protein sequence ID" value="VDO54131.1"/>
    <property type="molecule type" value="Genomic_DNA"/>
</dbReference>
<keyword evidence="2" id="KW-1185">Reference proteome</keyword>
<reference evidence="1 2" key="1">
    <citation type="submission" date="2018-11" db="EMBL/GenBank/DDBJ databases">
        <authorList>
            <consortium name="Pathogen Informatics"/>
        </authorList>
    </citation>
    <scope>NUCLEOTIDE SEQUENCE [LARGE SCALE GENOMIC DNA]</scope>
    <source>
        <strain evidence="1 2">Zambia</strain>
    </source>
</reference>
<dbReference type="AlphaFoldDB" id="A0A183LEE9"/>
<name>A0A183LEE9_9TREM</name>